<dbReference type="Pfam" id="PF02915">
    <property type="entry name" value="Rubrerythrin"/>
    <property type="match status" value="1"/>
</dbReference>
<dbReference type="InterPro" id="IPR012347">
    <property type="entry name" value="Ferritin-like"/>
</dbReference>
<dbReference type="AlphaFoldDB" id="A0A1H5TTT7"/>
<protein>
    <submittedName>
        <fullName evidence="3">Rubrerythrin</fullName>
    </submittedName>
</protein>
<keyword evidence="4" id="KW-1185">Reference proteome</keyword>
<dbReference type="PANTHER" id="PTHR33531">
    <property type="entry name" value="RUBRERYTHRIN SUBFAMILY"/>
    <property type="match status" value="1"/>
</dbReference>
<sequence length="318" mass="34761">MKRIDELDEAEVLALAIANEEEDSRIYLSFANRLRPLYPHSAGVFEEMAKEEQSHRHGLLTLYERRFGKELPYITRQDVKGFLKRNPVWLMDGLRLDTARAQAGLMEEEASRFYAWAAERARDVETRRLLADLAEIEKSHESLALRLGETIMTPDAAAEESQTRRRLLVLQIVQPGLAGLIDGSISTLAPIFAAAFATQNSWDAFLVGLAASIGAGISMGLTEALSDDGAITGRGHPWVRGAACGIATTVGGLGHTLPYLIPDFWTATAIAGIVVAIELIAIAWIRWRYMETPFTSAIVQIVLGGLLVLATGIFIGSS</sequence>
<dbReference type="OrthoDB" id="32301at2"/>
<dbReference type="EMBL" id="FNUY01000001">
    <property type="protein sequence ID" value="SEF65638.1"/>
    <property type="molecule type" value="Genomic_DNA"/>
</dbReference>
<dbReference type="RefSeq" id="WP_103871082.1">
    <property type="nucleotide sequence ID" value="NZ_FNUY01000001.1"/>
</dbReference>
<dbReference type="PIRSF" id="PIRSF035918">
    <property type="entry name" value="UCP035918_rubreryth_DUF125"/>
    <property type="match status" value="1"/>
</dbReference>
<dbReference type="InterPro" id="IPR003251">
    <property type="entry name" value="Rr_diiron-bd_dom"/>
</dbReference>
<evidence type="ECO:0000256" key="1">
    <source>
        <dbReference type="SAM" id="Phobius"/>
    </source>
</evidence>
<organism evidence="3 4">
    <name type="scientific">Bosea lathyri</name>
    <dbReference type="NCBI Taxonomy" id="1036778"/>
    <lineage>
        <taxon>Bacteria</taxon>
        <taxon>Pseudomonadati</taxon>
        <taxon>Pseudomonadota</taxon>
        <taxon>Alphaproteobacteria</taxon>
        <taxon>Hyphomicrobiales</taxon>
        <taxon>Boseaceae</taxon>
        <taxon>Bosea</taxon>
    </lineage>
</organism>
<evidence type="ECO:0000259" key="2">
    <source>
        <dbReference type="Pfam" id="PF02915"/>
    </source>
</evidence>
<gene>
    <name evidence="3" type="ORF">SAMN04488115_101758</name>
</gene>
<dbReference type="Proteomes" id="UP000236743">
    <property type="component" value="Unassembled WGS sequence"/>
</dbReference>
<dbReference type="GO" id="GO:0016491">
    <property type="term" value="F:oxidoreductase activity"/>
    <property type="evidence" value="ECO:0007669"/>
    <property type="project" value="InterPro"/>
</dbReference>
<dbReference type="GO" id="GO:0046872">
    <property type="term" value="F:metal ion binding"/>
    <property type="evidence" value="ECO:0007669"/>
    <property type="project" value="InterPro"/>
</dbReference>
<name>A0A1H5TTT7_9HYPH</name>
<feature type="transmembrane region" description="Helical" evidence="1">
    <location>
        <begin position="204"/>
        <end position="226"/>
    </location>
</feature>
<feature type="transmembrane region" description="Helical" evidence="1">
    <location>
        <begin position="264"/>
        <end position="285"/>
    </location>
</feature>
<dbReference type="NCBIfam" id="NF045676">
    <property type="entry name" value="FeExpMbfA"/>
    <property type="match status" value="1"/>
</dbReference>
<dbReference type="Gene3D" id="1.20.1260.10">
    <property type="match status" value="1"/>
</dbReference>
<evidence type="ECO:0000313" key="4">
    <source>
        <dbReference type="Proteomes" id="UP000236743"/>
    </source>
</evidence>
<dbReference type="InterPro" id="IPR017040">
    <property type="entry name" value="UCP035918_rubreryth/DUF125"/>
</dbReference>
<dbReference type="InterPro" id="IPR009078">
    <property type="entry name" value="Ferritin-like_SF"/>
</dbReference>
<keyword evidence="1" id="KW-0812">Transmembrane</keyword>
<feature type="domain" description="Rubrerythrin diiron-binding" evidence="2">
    <location>
        <begin position="11"/>
        <end position="147"/>
    </location>
</feature>
<dbReference type="SUPFAM" id="SSF47240">
    <property type="entry name" value="Ferritin-like"/>
    <property type="match status" value="1"/>
</dbReference>
<feature type="transmembrane region" description="Helical" evidence="1">
    <location>
        <begin position="172"/>
        <end position="198"/>
    </location>
</feature>
<evidence type="ECO:0000313" key="3">
    <source>
        <dbReference type="EMBL" id="SEF65638.1"/>
    </source>
</evidence>
<keyword evidence="1" id="KW-0472">Membrane</keyword>
<proteinExistence type="predicted"/>
<accession>A0A1H5TTT7</accession>
<dbReference type="CDD" id="cd01045">
    <property type="entry name" value="Ferritin_like_AB"/>
    <property type="match status" value="1"/>
</dbReference>
<dbReference type="PANTHER" id="PTHR33531:SF10">
    <property type="entry name" value="BLR7895 PROTEIN"/>
    <property type="match status" value="1"/>
</dbReference>
<reference evidence="3 4" key="1">
    <citation type="submission" date="2016-10" db="EMBL/GenBank/DDBJ databases">
        <authorList>
            <person name="de Groot N.N."/>
        </authorList>
    </citation>
    <scope>NUCLEOTIDE SEQUENCE [LARGE SCALE GENOMIC DNA]</scope>
    <source>
        <strain evidence="3 4">DSM 26656</strain>
    </source>
</reference>
<keyword evidence="1" id="KW-1133">Transmembrane helix</keyword>
<feature type="transmembrane region" description="Helical" evidence="1">
    <location>
        <begin position="297"/>
        <end position="316"/>
    </location>
</feature>
<feature type="transmembrane region" description="Helical" evidence="1">
    <location>
        <begin position="238"/>
        <end position="258"/>
    </location>
</feature>